<comment type="pathway">
    <text evidence="10">Cell wall biogenesis; peptidoglycan biosynthesis.</text>
</comment>
<keyword evidence="10 11" id="KW-0961">Cell wall biogenesis/degradation</keyword>
<dbReference type="GO" id="GO:0009252">
    <property type="term" value="P:peptidoglycan biosynthetic process"/>
    <property type="evidence" value="ECO:0007669"/>
    <property type="project" value="UniProtKB-UniRule"/>
</dbReference>
<dbReference type="Proteomes" id="UP000198672">
    <property type="component" value="Unassembled WGS sequence"/>
</dbReference>
<feature type="transmembrane region" description="Helical" evidence="10">
    <location>
        <begin position="248"/>
        <end position="269"/>
    </location>
</feature>
<dbReference type="GO" id="GO:0005886">
    <property type="term" value="C:plasma membrane"/>
    <property type="evidence" value="ECO:0007669"/>
    <property type="project" value="UniProtKB-SubCell"/>
</dbReference>
<evidence type="ECO:0000256" key="3">
    <source>
        <dbReference type="ARBA" id="ARBA00022692"/>
    </source>
</evidence>
<evidence type="ECO:0000256" key="9">
    <source>
        <dbReference type="ARBA" id="ARBA00061532"/>
    </source>
</evidence>
<comment type="function">
    <text evidence="8 10 11">Involved in peptidoglycan biosynthesis. Transports lipid-linked peptidoglycan precursors from the inner to the outer leaflet of the cytoplasmic membrane.</text>
</comment>
<dbReference type="GO" id="GO:0071555">
    <property type="term" value="P:cell wall organization"/>
    <property type="evidence" value="ECO:0007669"/>
    <property type="project" value="UniProtKB-UniRule"/>
</dbReference>
<feature type="transmembrane region" description="Helical" evidence="10">
    <location>
        <begin position="408"/>
        <end position="425"/>
    </location>
</feature>
<evidence type="ECO:0000256" key="2">
    <source>
        <dbReference type="ARBA" id="ARBA00022475"/>
    </source>
</evidence>
<feature type="transmembrane region" description="Helical" evidence="10">
    <location>
        <begin position="314"/>
        <end position="343"/>
    </location>
</feature>
<keyword evidence="3 10" id="KW-0812">Transmembrane</keyword>
<dbReference type="PIRSF" id="PIRSF002869">
    <property type="entry name" value="MviN"/>
    <property type="match status" value="1"/>
</dbReference>
<dbReference type="STRING" id="61595.SAMN05421644_11323"/>
<feature type="transmembrane region" description="Helical" evidence="10">
    <location>
        <begin position="384"/>
        <end position="402"/>
    </location>
</feature>
<sequence length="508" mass="54568">MASLLASFATVGGATLLSRVLGFIRDLTLARVFGADAATDAFFVAFKIPNFARRLFAEGAFALALVPVLTDYRARHGLPALKSFVDDLTGTLAAALLVLTGVGVLAAPLLILAFAPGFAADAEQWALATTLLRLTLPYLVFITLTALASAILNTYERFGVPALTPALLNLVLIGCALWWAPYLETPIVALAGGVLIAGVVQLAFQWPFLRRLGLWPRPRFRPRDAGVLAVLNRLGPTILGGAVGQISLLLDTLLASILAVGSISWLYYSDRLMELPLGLLGAALGTTILPRLAQYQTQHDTAQFSATLDWALRCVVLLGFPAAVGLFILAEPIIATLFLSAAFSAADVIQAAQSLMAYAIGIPAFLAVKVLVPGFQARQDVRTPLRMAFIALGVGVIVHLVLMMPFGHTGLALGTTLTMIINAGLLWRELRIIGVYQPRSGWRRFLIRTLLASLMMGLLLYWGINQDTAWLAADTLTQLVKLSGWIIIGCVVYVAIIWGAGMRWVDVR</sequence>
<dbReference type="Pfam" id="PF03023">
    <property type="entry name" value="MurJ"/>
    <property type="match status" value="1"/>
</dbReference>
<organism evidence="12 13">
    <name type="scientific">Allochromatium warmingii</name>
    <name type="common">Chromatium warmingii</name>
    <dbReference type="NCBI Taxonomy" id="61595"/>
    <lineage>
        <taxon>Bacteria</taxon>
        <taxon>Pseudomonadati</taxon>
        <taxon>Pseudomonadota</taxon>
        <taxon>Gammaproteobacteria</taxon>
        <taxon>Chromatiales</taxon>
        <taxon>Chromatiaceae</taxon>
        <taxon>Allochromatium</taxon>
    </lineage>
</organism>
<evidence type="ECO:0000256" key="8">
    <source>
        <dbReference type="ARBA" id="ARBA00060041"/>
    </source>
</evidence>
<dbReference type="CDD" id="cd13123">
    <property type="entry name" value="MATE_MurJ_like"/>
    <property type="match status" value="1"/>
</dbReference>
<dbReference type="EMBL" id="FNOW01000013">
    <property type="protein sequence ID" value="SDX78196.1"/>
    <property type="molecule type" value="Genomic_DNA"/>
</dbReference>
<comment type="similarity">
    <text evidence="9 10 11">Belongs to the MurJ/MviN family.</text>
</comment>
<evidence type="ECO:0000256" key="7">
    <source>
        <dbReference type="ARBA" id="ARBA00023136"/>
    </source>
</evidence>
<evidence type="ECO:0000256" key="1">
    <source>
        <dbReference type="ARBA" id="ARBA00004651"/>
    </source>
</evidence>
<name>A0A1H3EHI1_ALLWA</name>
<keyword evidence="10" id="KW-0997">Cell inner membrane</keyword>
<dbReference type="PANTHER" id="PTHR47019">
    <property type="entry name" value="LIPID II FLIPPASE MURJ"/>
    <property type="match status" value="1"/>
</dbReference>
<gene>
    <name evidence="10" type="primary">murJ</name>
    <name evidence="12" type="ORF">SAMN05421644_11323</name>
</gene>
<evidence type="ECO:0000256" key="4">
    <source>
        <dbReference type="ARBA" id="ARBA00022960"/>
    </source>
</evidence>
<dbReference type="PRINTS" id="PR01806">
    <property type="entry name" value="VIRFACTRMVIN"/>
</dbReference>
<evidence type="ECO:0000313" key="13">
    <source>
        <dbReference type="Proteomes" id="UP000198672"/>
    </source>
</evidence>
<dbReference type="AlphaFoldDB" id="A0A1H3EHI1"/>
<feature type="transmembrane region" description="Helical" evidence="10">
    <location>
        <begin position="187"/>
        <end position="209"/>
    </location>
</feature>
<keyword evidence="5 10" id="KW-0573">Peptidoglycan synthesis</keyword>
<feature type="transmembrane region" description="Helical" evidence="10">
    <location>
        <begin position="275"/>
        <end position="293"/>
    </location>
</feature>
<keyword evidence="2 10" id="KW-1003">Cell membrane</keyword>
<dbReference type="InterPro" id="IPR051050">
    <property type="entry name" value="Lipid_II_flippase_MurJ/MviN"/>
</dbReference>
<dbReference type="HAMAP" id="MF_02078">
    <property type="entry name" value="MurJ_MviN"/>
    <property type="match status" value="1"/>
</dbReference>
<keyword evidence="13" id="KW-1185">Reference proteome</keyword>
<feature type="transmembrane region" description="Helical" evidence="10">
    <location>
        <begin position="445"/>
        <end position="464"/>
    </location>
</feature>
<accession>A0A1H3EHI1</accession>
<protein>
    <recommendedName>
        <fullName evidence="10">Probable lipid II flippase MurJ</fullName>
    </recommendedName>
</protein>
<dbReference type="PANTHER" id="PTHR47019:SF1">
    <property type="entry name" value="LIPID II FLIPPASE MURJ"/>
    <property type="match status" value="1"/>
</dbReference>
<evidence type="ECO:0000313" key="12">
    <source>
        <dbReference type="EMBL" id="SDX78196.1"/>
    </source>
</evidence>
<dbReference type="RefSeq" id="WP_091332964.1">
    <property type="nucleotide sequence ID" value="NZ_FNOW01000013.1"/>
</dbReference>
<dbReference type="GO" id="GO:0034204">
    <property type="term" value="P:lipid translocation"/>
    <property type="evidence" value="ECO:0007669"/>
    <property type="project" value="TreeGrafter"/>
</dbReference>
<feature type="transmembrane region" description="Helical" evidence="10">
    <location>
        <begin position="355"/>
        <end position="372"/>
    </location>
</feature>
<dbReference type="InterPro" id="IPR004268">
    <property type="entry name" value="MurJ"/>
</dbReference>
<reference evidence="13" key="1">
    <citation type="submission" date="2016-10" db="EMBL/GenBank/DDBJ databases">
        <authorList>
            <person name="Varghese N."/>
            <person name="Submissions S."/>
        </authorList>
    </citation>
    <scope>NUCLEOTIDE SEQUENCE [LARGE SCALE GENOMIC DNA]</scope>
    <source>
        <strain evidence="13">DSM 173</strain>
    </source>
</reference>
<dbReference type="UniPathway" id="UPA00219"/>
<evidence type="ECO:0000256" key="5">
    <source>
        <dbReference type="ARBA" id="ARBA00022984"/>
    </source>
</evidence>
<feature type="transmembrane region" description="Helical" evidence="10">
    <location>
        <begin position="162"/>
        <end position="181"/>
    </location>
</feature>
<evidence type="ECO:0000256" key="11">
    <source>
        <dbReference type="PIRNR" id="PIRNR002869"/>
    </source>
</evidence>
<keyword evidence="10 11" id="KW-0813">Transport</keyword>
<dbReference type="GO" id="GO:0008360">
    <property type="term" value="P:regulation of cell shape"/>
    <property type="evidence" value="ECO:0007669"/>
    <property type="project" value="UniProtKB-UniRule"/>
</dbReference>
<keyword evidence="6 10" id="KW-1133">Transmembrane helix</keyword>
<proteinExistence type="inferred from homology"/>
<evidence type="ECO:0000256" key="10">
    <source>
        <dbReference type="HAMAP-Rule" id="MF_02078"/>
    </source>
</evidence>
<dbReference type="OrthoDB" id="9816572at2"/>
<feature type="transmembrane region" description="Helical" evidence="10">
    <location>
        <begin position="135"/>
        <end position="155"/>
    </location>
</feature>
<keyword evidence="4 10" id="KW-0133">Cell shape</keyword>
<feature type="transmembrane region" description="Helical" evidence="10">
    <location>
        <begin position="484"/>
        <end position="505"/>
    </location>
</feature>
<dbReference type="GO" id="GO:0015648">
    <property type="term" value="F:lipid-linked peptidoglycan transporter activity"/>
    <property type="evidence" value="ECO:0007669"/>
    <property type="project" value="UniProtKB-UniRule"/>
</dbReference>
<comment type="subcellular location">
    <subcellularLocation>
        <location evidence="10">Cell inner membrane</location>
        <topology evidence="10">Multi-pass membrane protein</topology>
    </subcellularLocation>
    <subcellularLocation>
        <location evidence="1">Cell membrane</location>
        <topology evidence="1">Multi-pass membrane protein</topology>
    </subcellularLocation>
</comment>
<dbReference type="NCBIfam" id="TIGR01695">
    <property type="entry name" value="murJ_mviN"/>
    <property type="match status" value="1"/>
</dbReference>
<feature type="transmembrane region" description="Helical" evidence="10">
    <location>
        <begin position="91"/>
        <end position="115"/>
    </location>
</feature>
<keyword evidence="7 10" id="KW-0472">Membrane</keyword>
<evidence type="ECO:0000256" key="6">
    <source>
        <dbReference type="ARBA" id="ARBA00022989"/>
    </source>
</evidence>